<dbReference type="CDD" id="cd08884">
    <property type="entry name" value="RHO_alpha_C_GbcA-like"/>
    <property type="match status" value="1"/>
</dbReference>
<accession>A0ABW2VZ95</accession>
<dbReference type="PANTHER" id="PTHR43756">
    <property type="entry name" value="CHOLINE MONOOXYGENASE, CHLOROPLASTIC"/>
    <property type="match status" value="1"/>
</dbReference>
<evidence type="ECO:0000256" key="2">
    <source>
        <dbReference type="SAM" id="MobiDB-lite"/>
    </source>
</evidence>
<dbReference type="SUPFAM" id="SSF55961">
    <property type="entry name" value="Bet v1-like"/>
    <property type="match status" value="1"/>
</dbReference>
<name>A0ABW2VZ95_9ACTN</name>
<reference evidence="5" key="1">
    <citation type="journal article" date="2019" name="Int. J. Syst. Evol. Microbiol.">
        <title>The Global Catalogue of Microorganisms (GCM) 10K type strain sequencing project: providing services to taxonomists for standard genome sequencing and annotation.</title>
        <authorList>
            <consortium name="The Broad Institute Genomics Platform"/>
            <consortium name="The Broad Institute Genome Sequencing Center for Infectious Disease"/>
            <person name="Wu L."/>
            <person name="Ma J."/>
        </authorList>
    </citation>
    <scope>NUCLEOTIDE SEQUENCE [LARGE SCALE GENOMIC DNA]</scope>
    <source>
        <strain evidence="5">CGMCC 4.7198</strain>
    </source>
</reference>
<dbReference type="RefSeq" id="WP_381261431.1">
    <property type="nucleotide sequence ID" value="NZ_JBHTBI010000051.1"/>
</dbReference>
<proteinExistence type="predicted"/>
<dbReference type="PANTHER" id="PTHR43756:SF5">
    <property type="entry name" value="CHOLINE MONOOXYGENASE, CHLOROPLASTIC"/>
    <property type="match status" value="1"/>
</dbReference>
<dbReference type="Pfam" id="PF00848">
    <property type="entry name" value="Ring_hydroxyl_A"/>
    <property type="match status" value="1"/>
</dbReference>
<comment type="caution">
    <text evidence="4">The sequence shown here is derived from an EMBL/GenBank/DDBJ whole genome shotgun (WGS) entry which is preliminary data.</text>
</comment>
<evidence type="ECO:0000256" key="1">
    <source>
        <dbReference type="ARBA" id="ARBA00001962"/>
    </source>
</evidence>
<evidence type="ECO:0000313" key="5">
    <source>
        <dbReference type="Proteomes" id="UP001596957"/>
    </source>
</evidence>
<protein>
    <submittedName>
        <fullName evidence="4">RHO alpha subunit C-terminal catalytic domain-containing protein</fullName>
    </submittedName>
</protein>
<comment type="cofactor">
    <cofactor evidence="1">
        <name>Fe cation</name>
        <dbReference type="ChEBI" id="CHEBI:24875"/>
    </cofactor>
</comment>
<dbReference type="EMBL" id="JBHTEC010000006">
    <property type="protein sequence ID" value="MFD0287827.1"/>
    <property type="molecule type" value="Genomic_DNA"/>
</dbReference>
<dbReference type="InterPro" id="IPR015879">
    <property type="entry name" value="Ring_hydroxy_dOase_asu_C_dom"/>
</dbReference>
<feature type="domain" description="Aromatic-ring-hydroxylating dioxygenase alpha subunit C-terminal" evidence="3">
    <location>
        <begin position="78"/>
        <end position="274"/>
    </location>
</feature>
<keyword evidence="5" id="KW-1185">Reference proteome</keyword>
<dbReference type="InterPro" id="IPR001663">
    <property type="entry name" value="Rng_hydr_dOase-A"/>
</dbReference>
<dbReference type="Gene3D" id="3.90.380.10">
    <property type="entry name" value="Naphthalene 1,2-dioxygenase Alpha Subunit, Chain A, domain 1"/>
    <property type="match status" value="2"/>
</dbReference>
<gene>
    <name evidence="4" type="ORF">ACFQZP_40645</name>
</gene>
<feature type="region of interest" description="Disordered" evidence="2">
    <location>
        <begin position="1"/>
        <end position="31"/>
    </location>
</feature>
<feature type="compositionally biased region" description="Low complexity" evidence="2">
    <location>
        <begin position="1"/>
        <end position="18"/>
    </location>
</feature>
<dbReference type="Proteomes" id="UP001596957">
    <property type="component" value="Unassembled WGS sequence"/>
</dbReference>
<evidence type="ECO:0000259" key="3">
    <source>
        <dbReference type="Pfam" id="PF00848"/>
    </source>
</evidence>
<sequence>MPRAAISSPAPITTAASARRGQNASAVPADPTAEPLGLVELPVGEWRVWVFVHGGADAPPLAETLSEMDTEVAPYEPERLVTAERHEYRVEANWKVVAENYNECYHCGLLHPELCRVSPPRSGAPFEGSGLDNWVGGWMELRDGAATMFLNGASGGLPLRGIDGPRTRRVGYIALLPNLLISLHPDYVMTHRLTPLGPGVTHVECAWLFAPEAVAESDFAPSYARDFWELSNRQDWSACESVQRGLATPGYTPGPLCEDEADVYEFVALMARRYLGT</sequence>
<evidence type="ECO:0000313" key="4">
    <source>
        <dbReference type="EMBL" id="MFD0287827.1"/>
    </source>
</evidence>
<organism evidence="4 5">
    <name type="scientific">Streptomyces lutosisoli</name>
    <dbReference type="NCBI Taxonomy" id="2665721"/>
    <lineage>
        <taxon>Bacteria</taxon>
        <taxon>Bacillati</taxon>
        <taxon>Actinomycetota</taxon>
        <taxon>Actinomycetes</taxon>
        <taxon>Kitasatosporales</taxon>
        <taxon>Streptomycetaceae</taxon>
        <taxon>Streptomyces</taxon>
    </lineage>
</organism>